<feature type="compositionally biased region" description="Polar residues" evidence="1">
    <location>
        <begin position="49"/>
        <end position="68"/>
    </location>
</feature>
<dbReference type="RefSeq" id="XP_018068443.1">
    <property type="nucleotide sequence ID" value="XM_018205422.1"/>
</dbReference>
<dbReference type="GeneID" id="28815148"/>
<feature type="compositionally biased region" description="Basic and acidic residues" evidence="1">
    <location>
        <begin position="71"/>
        <end position="88"/>
    </location>
</feature>
<accession>A0A194X1L6</accession>
<sequence>MAATNGVWVLQDSPELELKSESNDQQILWKTDPFPKPSNIVDQVKDESSTNGMDTIPAQMQGQPNMTSAKVEVDSEAREHLEEARTTREGGLGSTNGVKSEYGEQSAADHANSSLVEAVATPVLGLEQTNIADTSLPVEITHTSADEYVVSEPAGVVTSEPTVVAAIEDLFSPDQIK</sequence>
<dbReference type="AlphaFoldDB" id="A0A194X1L6"/>
<gene>
    <name evidence="2" type="ORF">LY89DRAFT_152724</name>
</gene>
<evidence type="ECO:0000256" key="1">
    <source>
        <dbReference type="SAM" id="MobiDB-lite"/>
    </source>
</evidence>
<dbReference type="Proteomes" id="UP000070700">
    <property type="component" value="Unassembled WGS sequence"/>
</dbReference>
<organism evidence="2 3">
    <name type="scientific">Mollisia scopiformis</name>
    <name type="common">Conifer needle endophyte fungus</name>
    <name type="synonym">Phialocephala scopiformis</name>
    <dbReference type="NCBI Taxonomy" id="149040"/>
    <lineage>
        <taxon>Eukaryota</taxon>
        <taxon>Fungi</taxon>
        <taxon>Dikarya</taxon>
        <taxon>Ascomycota</taxon>
        <taxon>Pezizomycotina</taxon>
        <taxon>Leotiomycetes</taxon>
        <taxon>Helotiales</taxon>
        <taxon>Mollisiaceae</taxon>
        <taxon>Mollisia</taxon>
    </lineage>
</organism>
<protein>
    <submittedName>
        <fullName evidence="2">Uncharacterized protein</fullName>
    </submittedName>
</protein>
<name>A0A194X1L6_MOLSC</name>
<evidence type="ECO:0000313" key="3">
    <source>
        <dbReference type="Proteomes" id="UP000070700"/>
    </source>
</evidence>
<feature type="region of interest" description="Disordered" evidence="1">
    <location>
        <begin position="18"/>
        <end position="113"/>
    </location>
</feature>
<reference evidence="2 3" key="1">
    <citation type="submission" date="2015-10" db="EMBL/GenBank/DDBJ databases">
        <title>Full genome of DAOMC 229536 Phialocephala scopiformis, a fungal endophyte of spruce producing the potent anti-insectan compound rugulosin.</title>
        <authorList>
            <consortium name="DOE Joint Genome Institute"/>
            <person name="Walker A.K."/>
            <person name="Frasz S.L."/>
            <person name="Seifert K.A."/>
            <person name="Miller J.D."/>
            <person name="Mondo S.J."/>
            <person name="Labutti K."/>
            <person name="Lipzen A."/>
            <person name="Dockter R."/>
            <person name="Kennedy M."/>
            <person name="Grigoriev I.V."/>
            <person name="Spatafora J.W."/>
        </authorList>
    </citation>
    <scope>NUCLEOTIDE SEQUENCE [LARGE SCALE GENOMIC DNA]</scope>
    <source>
        <strain evidence="2 3">CBS 120377</strain>
    </source>
</reference>
<dbReference type="InParanoid" id="A0A194X1L6"/>
<dbReference type="KEGG" id="psco:LY89DRAFT_152724"/>
<proteinExistence type="predicted"/>
<evidence type="ECO:0000313" key="2">
    <source>
        <dbReference type="EMBL" id="KUJ14088.1"/>
    </source>
</evidence>
<dbReference type="EMBL" id="KQ947421">
    <property type="protein sequence ID" value="KUJ14088.1"/>
    <property type="molecule type" value="Genomic_DNA"/>
</dbReference>
<keyword evidence="3" id="KW-1185">Reference proteome</keyword>